<evidence type="ECO:0000256" key="1">
    <source>
        <dbReference type="SAM" id="Phobius"/>
    </source>
</evidence>
<evidence type="ECO:0000313" key="2">
    <source>
        <dbReference type="EMBL" id="UFZ06526.1"/>
    </source>
</evidence>
<gene>
    <name evidence="2" type="ORF">LQG66_09615</name>
</gene>
<dbReference type="EMBL" id="CP088156">
    <property type="protein sequence ID" value="UFZ06526.1"/>
    <property type="molecule type" value="Genomic_DNA"/>
</dbReference>
<sequence length="35" mass="3625">MGTDLNIFCGGIQLTLSVGLLLACVANVALLCAWM</sequence>
<dbReference type="Proteomes" id="UP001431010">
    <property type="component" value="Chromosome"/>
</dbReference>
<proteinExistence type="predicted"/>
<keyword evidence="1" id="KW-0812">Transmembrane</keyword>
<organism evidence="2 3">
    <name type="scientific">Bradyrhizobium ontarionense</name>
    <dbReference type="NCBI Taxonomy" id="2898149"/>
    <lineage>
        <taxon>Bacteria</taxon>
        <taxon>Pseudomonadati</taxon>
        <taxon>Pseudomonadota</taxon>
        <taxon>Alphaproteobacteria</taxon>
        <taxon>Hyphomicrobiales</taxon>
        <taxon>Nitrobacteraceae</taxon>
        <taxon>Bradyrhizobium</taxon>
    </lineage>
</organism>
<keyword evidence="1" id="KW-1133">Transmembrane helix</keyword>
<protein>
    <submittedName>
        <fullName evidence="2">Glucose transporter</fullName>
    </submittedName>
</protein>
<keyword evidence="3" id="KW-1185">Reference proteome</keyword>
<name>A0ABY3RGG9_9BRAD</name>
<keyword evidence="1" id="KW-0472">Membrane</keyword>
<keyword evidence="2" id="KW-0813">Transport</keyword>
<dbReference type="RefSeq" id="WP_231325875.1">
    <property type="nucleotide sequence ID" value="NZ_CP088156.1"/>
</dbReference>
<accession>A0ABY3RGG9</accession>
<evidence type="ECO:0000313" key="3">
    <source>
        <dbReference type="Proteomes" id="UP001431010"/>
    </source>
</evidence>
<reference evidence="2" key="1">
    <citation type="journal article" date="2024" name="Antonie Van Leeuwenhoek">
        <title>Bradyrhizobium ontarionense sp. nov., a novel bacterial symbiont isolated from Aeschynomene indica (Indian jointvetch), harbours photosynthesis, nitrogen fixation and nitrous oxide (N2O) reductase genes.</title>
        <authorList>
            <person name="Bromfield E.S.P."/>
            <person name="Cloutier S."/>
        </authorList>
    </citation>
    <scope>NUCLEOTIDE SEQUENCE</scope>
    <source>
        <strain evidence="2">A19</strain>
    </source>
</reference>
<feature type="transmembrane region" description="Helical" evidence="1">
    <location>
        <begin position="12"/>
        <end position="34"/>
    </location>
</feature>
<keyword evidence="2" id="KW-0762">Sugar transport</keyword>